<proteinExistence type="predicted"/>
<organism evidence="1 2">
    <name type="scientific">Fusarium napiforme</name>
    <dbReference type="NCBI Taxonomy" id="42672"/>
    <lineage>
        <taxon>Eukaryota</taxon>
        <taxon>Fungi</taxon>
        <taxon>Dikarya</taxon>
        <taxon>Ascomycota</taxon>
        <taxon>Pezizomycotina</taxon>
        <taxon>Sordariomycetes</taxon>
        <taxon>Hypocreomycetidae</taxon>
        <taxon>Hypocreales</taxon>
        <taxon>Nectriaceae</taxon>
        <taxon>Fusarium</taxon>
        <taxon>Fusarium fujikuroi species complex</taxon>
    </lineage>
</organism>
<keyword evidence="2" id="KW-1185">Reference proteome</keyword>
<sequence length="101" mass="11146">MITCTPTVTKICTYSEHTAGNKPMAGCTNRCDSIKRTFTSCALAQQQHCALKRPLREAFLDDGFLELVQAKATKTDIGHLFTPSNLPRLLHGGLLQERSIL</sequence>
<evidence type="ECO:0000313" key="1">
    <source>
        <dbReference type="EMBL" id="KAF5544854.1"/>
    </source>
</evidence>
<dbReference type="AlphaFoldDB" id="A0A8H5MXL0"/>
<accession>A0A8H5MXL0</accession>
<reference evidence="1 2" key="1">
    <citation type="submission" date="2020-05" db="EMBL/GenBank/DDBJ databases">
        <title>Identification and distribution of gene clusters putatively required for synthesis of sphingolipid metabolism inhibitors in phylogenetically diverse species of the filamentous fungus Fusarium.</title>
        <authorList>
            <person name="Kim H.-S."/>
            <person name="Busman M."/>
            <person name="Brown D.W."/>
            <person name="Divon H."/>
            <person name="Uhlig S."/>
            <person name="Proctor R.H."/>
        </authorList>
    </citation>
    <scope>NUCLEOTIDE SEQUENCE [LARGE SCALE GENOMIC DNA]</scope>
    <source>
        <strain evidence="1 2">NRRL 25196</strain>
    </source>
</reference>
<protein>
    <submittedName>
        <fullName evidence="1">Uncharacterized protein</fullName>
    </submittedName>
</protein>
<gene>
    <name evidence="1" type="ORF">FNAPI_9293</name>
</gene>
<comment type="caution">
    <text evidence="1">The sequence shown here is derived from an EMBL/GenBank/DDBJ whole genome shotgun (WGS) entry which is preliminary data.</text>
</comment>
<dbReference type="EMBL" id="JAAOAO010000375">
    <property type="protein sequence ID" value="KAF5544854.1"/>
    <property type="molecule type" value="Genomic_DNA"/>
</dbReference>
<name>A0A8H5MXL0_9HYPO</name>
<dbReference type="Proteomes" id="UP000574317">
    <property type="component" value="Unassembled WGS sequence"/>
</dbReference>
<evidence type="ECO:0000313" key="2">
    <source>
        <dbReference type="Proteomes" id="UP000574317"/>
    </source>
</evidence>